<comment type="catalytic activity">
    <reaction evidence="10 11">
        <text>L-serine = pyruvate + NH4(+)</text>
        <dbReference type="Rhea" id="RHEA:19169"/>
        <dbReference type="ChEBI" id="CHEBI:15361"/>
        <dbReference type="ChEBI" id="CHEBI:28938"/>
        <dbReference type="ChEBI" id="CHEBI:33384"/>
        <dbReference type="EC" id="4.3.1.17"/>
    </reaction>
</comment>
<dbReference type="InterPro" id="IPR051318">
    <property type="entry name" value="Fe-S_L-Ser"/>
</dbReference>
<evidence type="ECO:0000256" key="5">
    <source>
        <dbReference type="ARBA" id="ARBA00022485"/>
    </source>
</evidence>
<keyword evidence="15" id="KW-1185">Reference proteome</keyword>
<dbReference type="NCBIfam" id="TIGR00720">
    <property type="entry name" value="sda_mono"/>
    <property type="match status" value="1"/>
</dbReference>
<evidence type="ECO:0000256" key="11">
    <source>
        <dbReference type="RuleBase" id="RU366059"/>
    </source>
</evidence>
<dbReference type="GO" id="GO:0006094">
    <property type="term" value="P:gluconeogenesis"/>
    <property type="evidence" value="ECO:0007669"/>
    <property type="project" value="UniProtKB-KW"/>
</dbReference>
<keyword evidence="7 11" id="KW-0408">Iron</keyword>
<keyword evidence="6 11" id="KW-0479">Metal-binding</keyword>
<dbReference type="RefSeq" id="WP_184155202.1">
    <property type="nucleotide sequence ID" value="NZ_JACHFM010000008.1"/>
</dbReference>
<dbReference type="PANTHER" id="PTHR30182:SF1">
    <property type="entry name" value="L-SERINE DEHYDRATASE 1"/>
    <property type="match status" value="1"/>
</dbReference>
<dbReference type="InterPro" id="IPR005130">
    <property type="entry name" value="Ser_deHydtase-like_asu"/>
</dbReference>
<keyword evidence="4 11" id="KW-0312">Gluconeogenesis</keyword>
<protein>
    <recommendedName>
        <fullName evidence="11">L-serine dehydratase</fullName>
        <ecNumber evidence="11">4.3.1.17</ecNumber>
    </recommendedName>
</protein>
<evidence type="ECO:0000256" key="6">
    <source>
        <dbReference type="ARBA" id="ARBA00022723"/>
    </source>
</evidence>
<dbReference type="AlphaFoldDB" id="A0A840SZ32"/>
<reference evidence="14 15" key="1">
    <citation type="submission" date="2020-08" db="EMBL/GenBank/DDBJ databases">
        <title>Genomic Encyclopedia of Type Strains, Phase IV (KMG-IV): sequencing the most valuable type-strain genomes for metagenomic binning, comparative biology and taxonomic classification.</title>
        <authorList>
            <person name="Goeker M."/>
        </authorList>
    </citation>
    <scope>NUCLEOTIDE SEQUENCE [LARGE SCALE GENOMIC DNA]</scope>
    <source>
        <strain evidence="14 15">DSM 101730</strain>
    </source>
</reference>
<dbReference type="InterPro" id="IPR004644">
    <property type="entry name" value="Fe-S_L-Ser_mono"/>
</dbReference>
<evidence type="ECO:0000256" key="9">
    <source>
        <dbReference type="ARBA" id="ARBA00023239"/>
    </source>
</evidence>
<dbReference type="InterPro" id="IPR029009">
    <property type="entry name" value="ASB_dom_sf"/>
</dbReference>
<comment type="pathway">
    <text evidence="2">Carbohydrate biosynthesis; gluconeogenesis.</text>
</comment>
<evidence type="ECO:0000313" key="15">
    <source>
        <dbReference type="Proteomes" id="UP000549457"/>
    </source>
</evidence>
<sequence length="464" mass="48008">MFLSVFDIFKVGVGPSSSHTMGPMLASARFLDAVRAGSDRVPGSGAAVRLEASLHGSLAFTGKGHATDRAVILGLLGFVPDTLDPTEAERRLSTLRETGTIDVPGIGPLEFDPEKGVVFDYGPPLPGHANGMVLKAFDAAGNLHLTETYYSIGGGFVLTEREMRTEAMKGDDAEVTRPHPFATAAEMLDMGEASGLPIAAMKRANETAGGGRPLDAGLDRLWSVMDACIERGLATDGTLPGGLKVRRRARAIHQALLAERGLNLAQPHTVNDWLSVYAMAVNEENAAGGQVVTAPTNGAAGVVPAVIRYYRDHCVGATHAGIRDFLLTAAAVGGIIKTNASISGAEVGCQGEVGSAAAMAAAGLCAALGGSNAQVENAAEIALEHHLGMTCDPIRGLVQVPCIERNGLGAIKAVAAASLALRGDGTHVVPLDACIETMRQTGRDMSVKYKETSTGGLAVNLPEC</sequence>
<name>A0A840SZ32_9RHOB</name>
<dbReference type="Pfam" id="PF03315">
    <property type="entry name" value="SDH_beta"/>
    <property type="match status" value="1"/>
</dbReference>
<evidence type="ECO:0000259" key="12">
    <source>
        <dbReference type="Pfam" id="PF03313"/>
    </source>
</evidence>
<evidence type="ECO:0000256" key="1">
    <source>
        <dbReference type="ARBA" id="ARBA00001966"/>
    </source>
</evidence>
<dbReference type="Gene3D" id="3.30.1330.90">
    <property type="entry name" value="D-3-phosphoglycerate dehydrogenase, domain 3"/>
    <property type="match status" value="1"/>
</dbReference>
<comment type="caution">
    <text evidence="14">The sequence shown here is derived from an EMBL/GenBank/DDBJ whole genome shotgun (WGS) entry which is preliminary data.</text>
</comment>
<dbReference type="Proteomes" id="UP000549457">
    <property type="component" value="Unassembled WGS sequence"/>
</dbReference>
<evidence type="ECO:0000256" key="10">
    <source>
        <dbReference type="ARBA" id="ARBA00049406"/>
    </source>
</evidence>
<dbReference type="Pfam" id="PF03313">
    <property type="entry name" value="SDH_alpha"/>
    <property type="match status" value="1"/>
</dbReference>
<dbReference type="InterPro" id="IPR005131">
    <property type="entry name" value="Ser_deHydtase_bsu"/>
</dbReference>
<comment type="similarity">
    <text evidence="3 11">Belongs to the iron-sulfur dependent L-serine dehydratase family.</text>
</comment>
<dbReference type="GO" id="GO:0046872">
    <property type="term" value="F:metal ion binding"/>
    <property type="evidence" value="ECO:0007669"/>
    <property type="project" value="UniProtKB-KW"/>
</dbReference>
<keyword evidence="9 11" id="KW-0456">Lyase</keyword>
<feature type="domain" description="Serine dehydratase-like alpha subunit" evidence="12">
    <location>
        <begin position="195"/>
        <end position="458"/>
    </location>
</feature>
<organism evidence="14 15">
    <name type="scientific">Amaricoccus macauensis</name>
    <dbReference type="NCBI Taxonomy" id="57001"/>
    <lineage>
        <taxon>Bacteria</taxon>
        <taxon>Pseudomonadati</taxon>
        <taxon>Pseudomonadota</taxon>
        <taxon>Alphaproteobacteria</taxon>
        <taxon>Rhodobacterales</taxon>
        <taxon>Paracoccaceae</taxon>
        <taxon>Amaricoccus</taxon>
    </lineage>
</organism>
<evidence type="ECO:0000256" key="7">
    <source>
        <dbReference type="ARBA" id="ARBA00023004"/>
    </source>
</evidence>
<comment type="cofactor">
    <cofactor evidence="1 11">
        <name>[4Fe-4S] cluster</name>
        <dbReference type="ChEBI" id="CHEBI:49883"/>
    </cofactor>
</comment>
<dbReference type="GO" id="GO:0003941">
    <property type="term" value="F:L-serine ammonia-lyase activity"/>
    <property type="evidence" value="ECO:0007669"/>
    <property type="project" value="UniProtKB-UniRule"/>
</dbReference>
<dbReference type="GO" id="GO:0051539">
    <property type="term" value="F:4 iron, 4 sulfur cluster binding"/>
    <property type="evidence" value="ECO:0007669"/>
    <property type="project" value="UniProtKB-UniRule"/>
</dbReference>
<evidence type="ECO:0000259" key="13">
    <source>
        <dbReference type="Pfam" id="PF03315"/>
    </source>
</evidence>
<dbReference type="SUPFAM" id="SSF143548">
    <property type="entry name" value="Serine metabolism enzymes domain"/>
    <property type="match status" value="1"/>
</dbReference>
<evidence type="ECO:0000256" key="3">
    <source>
        <dbReference type="ARBA" id="ARBA00008636"/>
    </source>
</evidence>
<dbReference type="EMBL" id="JACHFM010000008">
    <property type="protein sequence ID" value="MBB5224463.1"/>
    <property type="molecule type" value="Genomic_DNA"/>
</dbReference>
<evidence type="ECO:0000313" key="14">
    <source>
        <dbReference type="EMBL" id="MBB5224463.1"/>
    </source>
</evidence>
<accession>A0A840SZ32</accession>
<feature type="domain" description="Serine dehydratase beta chain" evidence="13">
    <location>
        <begin position="4"/>
        <end position="161"/>
    </location>
</feature>
<evidence type="ECO:0000256" key="8">
    <source>
        <dbReference type="ARBA" id="ARBA00023014"/>
    </source>
</evidence>
<evidence type="ECO:0000256" key="4">
    <source>
        <dbReference type="ARBA" id="ARBA00022432"/>
    </source>
</evidence>
<evidence type="ECO:0000256" key="2">
    <source>
        <dbReference type="ARBA" id="ARBA00004742"/>
    </source>
</evidence>
<dbReference type="PANTHER" id="PTHR30182">
    <property type="entry name" value="L-SERINE DEHYDRATASE"/>
    <property type="match status" value="1"/>
</dbReference>
<gene>
    <name evidence="14" type="ORF">HNP73_004434</name>
</gene>
<proteinExistence type="inferred from homology"/>
<keyword evidence="8 11" id="KW-0411">Iron-sulfur</keyword>
<dbReference type="EC" id="4.3.1.17" evidence="11"/>
<keyword evidence="5 11" id="KW-0004">4Fe-4S</keyword>